<accession>E4YZH4</accession>
<organism evidence="1">
    <name type="scientific">Oikopleura dioica</name>
    <name type="common">Tunicate</name>
    <dbReference type="NCBI Taxonomy" id="34765"/>
    <lineage>
        <taxon>Eukaryota</taxon>
        <taxon>Metazoa</taxon>
        <taxon>Chordata</taxon>
        <taxon>Tunicata</taxon>
        <taxon>Appendicularia</taxon>
        <taxon>Copelata</taxon>
        <taxon>Oikopleuridae</taxon>
        <taxon>Oikopleura</taxon>
    </lineage>
</organism>
<feature type="non-terminal residue" evidence="1">
    <location>
        <position position="1"/>
    </location>
</feature>
<gene>
    <name evidence="1" type="ORF">GSOID_T00022892001</name>
</gene>
<protein>
    <submittedName>
        <fullName evidence="1">Uncharacterized protein</fullName>
    </submittedName>
</protein>
<evidence type="ECO:0000313" key="1">
    <source>
        <dbReference type="EMBL" id="CBY40852.1"/>
    </source>
</evidence>
<name>E4YZH4_OIKDI</name>
<dbReference type="AlphaFoldDB" id="E4YZH4"/>
<proteinExistence type="predicted"/>
<sequence>KVLAAARSLAISYALTVENLKSQSGPRSLWLSYFSVGSKEEGKLAMVTMGEKSKSDEIETKRKRMKLGNIIQDLYESYECLFELLTWVL</sequence>
<reference evidence="1" key="1">
    <citation type="journal article" date="2010" name="Science">
        <title>Plasticity of animal genome architecture unmasked by rapid evolution of a pelagic tunicate.</title>
        <authorList>
            <person name="Denoeud F."/>
            <person name="Henriet S."/>
            <person name="Mungpakdee S."/>
            <person name="Aury J.M."/>
            <person name="Da Silva C."/>
            <person name="Brinkmann H."/>
            <person name="Mikhaleva J."/>
            <person name="Olsen L.C."/>
            <person name="Jubin C."/>
            <person name="Canestro C."/>
            <person name="Bouquet J.M."/>
            <person name="Danks G."/>
            <person name="Poulain J."/>
            <person name="Campsteijn C."/>
            <person name="Adamski M."/>
            <person name="Cross I."/>
            <person name="Yadetie F."/>
            <person name="Muffato M."/>
            <person name="Louis A."/>
            <person name="Butcher S."/>
            <person name="Tsagkogeorga G."/>
            <person name="Konrad A."/>
            <person name="Singh S."/>
            <person name="Jensen M.F."/>
            <person name="Cong E.H."/>
            <person name="Eikeseth-Otteraa H."/>
            <person name="Noel B."/>
            <person name="Anthouard V."/>
            <person name="Porcel B.M."/>
            <person name="Kachouri-Lafond R."/>
            <person name="Nishino A."/>
            <person name="Ugolini M."/>
            <person name="Chourrout P."/>
            <person name="Nishida H."/>
            <person name="Aasland R."/>
            <person name="Huzurbazar S."/>
            <person name="Westhof E."/>
            <person name="Delsuc F."/>
            <person name="Lehrach H."/>
            <person name="Reinhardt R."/>
            <person name="Weissenbach J."/>
            <person name="Roy S.W."/>
            <person name="Artiguenave F."/>
            <person name="Postlethwait J.H."/>
            <person name="Manak J.R."/>
            <person name="Thompson E.M."/>
            <person name="Jaillon O."/>
            <person name="Du Pasquier L."/>
            <person name="Boudinot P."/>
            <person name="Liberles D.A."/>
            <person name="Volff J.N."/>
            <person name="Philippe H."/>
            <person name="Lenhard B."/>
            <person name="Roest Crollius H."/>
            <person name="Wincker P."/>
            <person name="Chourrout D."/>
        </authorList>
    </citation>
    <scope>NUCLEOTIDE SEQUENCE [LARGE SCALE GENOMIC DNA]</scope>
</reference>
<dbReference type="Proteomes" id="UP000011014">
    <property type="component" value="Unassembled WGS sequence"/>
</dbReference>
<dbReference type="EMBL" id="FN656143">
    <property type="protein sequence ID" value="CBY40852.1"/>
    <property type="molecule type" value="Genomic_DNA"/>
</dbReference>